<dbReference type="GO" id="GO:0043842">
    <property type="term" value="F:Kdo transferase activity"/>
    <property type="evidence" value="ECO:0007669"/>
    <property type="project" value="UniProtKB-EC"/>
</dbReference>
<name>A0ABU1WGE0_9BURK</name>
<keyword evidence="4 15" id="KW-1003">Cell membrane</keyword>
<dbReference type="Gene3D" id="1.10.510.10">
    <property type="entry name" value="Transferase(Phosphotransferase) domain 1"/>
    <property type="match status" value="1"/>
</dbReference>
<evidence type="ECO:0000256" key="15">
    <source>
        <dbReference type="HAMAP-Rule" id="MF_00521"/>
    </source>
</evidence>
<sequence>MRDPTPLHRGYRVLSRLLMLPMLAWLWWRGRKEPGYRSRMGERLGFLRPRPASSGCILIQAASVGEVQAARPLIQALRGRWPDHALLVSTHTPTGAATLHNHWGDDIAHVFSPLDTPGACGRFLDRLQPRMLVLLERELWPEMLLQCRQRAIPVVLVNARLSDHSLRLYQRWPGLMAPIWSQLALVAAADGASMDRLQALGIPPERLVNTGNLKFDTPPPAADARPVPPWLIGRTVIVAGSTHEAEETALLSAWPAWQVRHPGALLILVPRHPQRFEAVADRLAKLGLIHVRHSLGETPTPQTQVLLGDTMGELSHWYRLSTVCFIGGTLAPVGGHNPLEALALSKPVLFGPHIRNAQTLFEAIEAAGAGQRVVDADELLATAEAWIAHPEGLNQKARRATEFMRLHQGATQRCMQSLKPLLGDPPAPLQCVEVQNETFWFDDSRLPDIQPAQFTPPPISSAQGVLATGSGRGQAHLVNIAGHPAVLRHYRRGGLMARLSKDQYWRKPVGHSRAMREFALLRFMRSWGLPVPAPLAARHQPGDWFYRADILVELIPDSQNVAQCLSQRPLEPGEWHALGRAIRQLHDRQIFHADLNCHNLLLDARGMAWVVDFDRCEIRPGTPWKEANLARLQRSLRKEKGKRPVFHWGDDEWAHLIHGYHSI</sequence>
<comment type="caution">
    <text evidence="18">The sequence shown here is derived from an EMBL/GenBank/DDBJ whole genome shotgun (WGS) entry which is preliminary data.</text>
</comment>
<comment type="pathway">
    <text evidence="2 15">Bacterial outer membrane biogenesis; LPS core biosynthesis.</text>
</comment>
<proteinExistence type="inferred from homology"/>
<evidence type="ECO:0000256" key="9">
    <source>
        <dbReference type="ARBA" id="ARBA00022840"/>
    </source>
</evidence>
<evidence type="ECO:0000313" key="18">
    <source>
        <dbReference type="EMBL" id="MDR7148319.1"/>
    </source>
</evidence>
<keyword evidence="18" id="KW-0328">Glycosyltransferase</keyword>
<keyword evidence="5 15" id="KW-0997">Cell inner membrane</keyword>
<keyword evidence="7 15" id="KW-0547">Nucleotide-binding</keyword>
<keyword evidence="16" id="KW-0812">Transmembrane</keyword>
<evidence type="ECO:0000256" key="1">
    <source>
        <dbReference type="ARBA" id="ARBA00004515"/>
    </source>
</evidence>
<protein>
    <recommendedName>
        <fullName evidence="12 15">3-deoxy-D-manno-octulosonic acid kinase</fullName>
        <shortName evidence="15">Kdo kinase</shortName>
        <ecNumber evidence="15">2.7.1.166</ecNumber>
    </recommendedName>
</protein>
<evidence type="ECO:0000256" key="5">
    <source>
        <dbReference type="ARBA" id="ARBA00022519"/>
    </source>
</evidence>
<accession>A0ABU1WGE0</accession>
<dbReference type="PANTHER" id="PTHR42755">
    <property type="entry name" value="3-DEOXY-MANNO-OCTULOSONATE CYTIDYLYLTRANSFERASE"/>
    <property type="match status" value="1"/>
</dbReference>
<comment type="catalytic activity">
    <reaction evidence="14">
        <text>lipid IVA (E. coli) + CMP-3-deoxy-beta-D-manno-octulosonate = alpha-Kdo-(2-&gt;6)-lipid IVA (E. coli) + CMP + H(+)</text>
        <dbReference type="Rhea" id="RHEA:28066"/>
        <dbReference type="ChEBI" id="CHEBI:15378"/>
        <dbReference type="ChEBI" id="CHEBI:58603"/>
        <dbReference type="ChEBI" id="CHEBI:60364"/>
        <dbReference type="ChEBI" id="CHEBI:60377"/>
        <dbReference type="ChEBI" id="CHEBI:85987"/>
        <dbReference type="EC" id="2.4.99.12"/>
    </reaction>
</comment>
<evidence type="ECO:0000256" key="2">
    <source>
        <dbReference type="ARBA" id="ARBA00004713"/>
    </source>
</evidence>
<reference evidence="18 19" key="1">
    <citation type="submission" date="2023-07" db="EMBL/GenBank/DDBJ databases">
        <title>Sorghum-associated microbial communities from plants grown in Nebraska, USA.</title>
        <authorList>
            <person name="Schachtman D."/>
        </authorList>
    </citation>
    <scope>NUCLEOTIDE SEQUENCE [LARGE SCALE GENOMIC DNA]</scope>
    <source>
        <strain evidence="18 19">4249</strain>
    </source>
</reference>
<comment type="catalytic activity">
    <reaction evidence="13 15">
        <text>an alpha-Kdo-(2-&gt;6)-lipid IVA + ATP = a 4-O-phospho-alpha-Kdo-(2-&gt;6)-lipid IVA + ADP + H(+)</text>
        <dbReference type="Rhea" id="RHEA:74271"/>
        <dbReference type="ChEBI" id="CHEBI:15378"/>
        <dbReference type="ChEBI" id="CHEBI:30616"/>
        <dbReference type="ChEBI" id="CHEBI:176428"/>
        <dbReference type="ChEBI" id="CHEBI:193140"/>
        <dbReference type="ChEBI" id="CHEBI:456216"/>
        <dbReference type="EC" id="2.7.1.166"/>
    </reaction>
</comment>
<dbReference type="Proteomes" id="UP001265700">
    <property type="component" value="Unassembled WGS sequence"/>
</dbReference>
<evidence type="ECO:0000256" key="10">
    <source>
        <dbReference type="ARBA" id="ARBA00022985"/>
    </source>
</evidence>
<gene>
    <name evidence="15" type="primary">kdkA</name>
    <name evidence="18" type="ORF">J2W49_000247</name>
</gene>
<evidence type="ECO:0000256" key="13">
    <source>
        <dbReference type="ARBA" id="ARBA00034417"/>
    </source>
</evidence>
<evidence type="ECO:0000256" key="6">
    <source>
        <dbReference type="ARBA" id="ARBA00022679"/>
    </source>
</evidence>
<keyword evidence="19" id="KW-1185">Reference proteome</keyword>
<keyword evidence="11 15" id="KW-0472">Membrane</keyword>
<evidence type="ECO:0000256" key="16">
    <source>
        <dbReference type="SAM" id="Phobius"/>
    </source>
</evidence>
<comment type="similarity">
    <text evidence="3 15">Belongs to the protein kinase superfamily. KdkA/RfaP family.</text>
</comment>
<keyword evidence="9 15" id="KW-0067">ATP-binding</keyword>
<dbReference type="Gene3D" id="3.40.50.11720">
    <property type="entry name" value="3-Deoxy-D-manno-octulosonic-acid transferase, N-terminal domain"/>
    <property type="match status" value="1"/>
</dbReference>
<dbReference type="InterPro" id="IPR011009">
    <property type="entry name" value="Kinase-like_dom_sf"/>
</dbReference>
<dbReference type="Pfam" id="PF04413">
    <property type="entry name" value="Glycos_transf_N"/>
    <property type="match status" value="1"/>
</dbReference>
<dbReference type="SUPFAM" id="SSF56112">
    <property type="entry name" value="Protein kinase-like (PK-like)"/>
    <property type="match status" value="1"/>
</dbReference>
<dbReference type="InterPro" id="IPR022826">
    <property type="entry name" value="KDO_kinase"/>
</dbReference>
<dbReference type="Pfam" id="PF06293">
    <property type="entry name" value="Kdo"/>
    <property type="match status" value="1"/>
</dbReference>
<comment type="function">
    <text evidence="15">Catalyzes the ATP-dependent phosphorylation of the 3-deoxy-D-manno-octulosonic acid (Kdo) residue in Kdo-lipid IV(A) at the 4-OH position.</text>
</comment>
<dbReference type="NCBIfam" id="NF002475">
    <property type="entry name" value="PRK01723.1"/>
    <property type="match status" value="1"/>
</dbReference>
<evidence type="ECO:0000256" key="3">
    <source>
        <dbReference type="ARBA" id="ARBA00010327"/>
    </source>
</evidence>
<keyword evidence="16" id="KW-1133">Transmembrane helix</keyword>
<dbReference type="InterPro" id="IPR039901">
    <property type="entry name" value="Kdotransferase"/>
</dbReference>
<evidence type="ECO:0000256" key="14">
    <source>
        <dbReference type="ARBA" id="ARBA00049183"/>
    </source>
</evidence>
<evidence type="ECO:0000256" key="4">
    <source>
        <dbReference type="ARBA" id="ARBA00022475"/>
    </source>
</evidence>
<evidence type="ECO:0000313" key="19">
    <source>
        <dbReference type="Proteomes" id="UP001265700"/>
    </source>
</evidence>
<dbReference type="InterPro" id="IPR038107">
    <property type="entry name" value="Glycos_transf_N_sf"/>
</dbReference>
<evidence type="ECO:0000256" key="8">
    <source>
        <dbReference type="ARBA" id="ARBA00022777"/>
    </source>
</evidence>
<evidence type="ECO:0000259" key="17">
    <source>
        <dbReference type="Pfam" id="PF04413"/>
    </source>
</evidence>
<feature type="active site" evidence="15">
    <location>
        <position position="594"/>
    </location>
</feature>
<organism evidence="18 19">
    <name type="scientific">Hydrogenophaga palleronii</name>
    <dbReference type="NCBI Taxonomy" id="65655"/>
    <lineage>
        <taxon>Bacteria</taxon>
        <taxon>Pseudomonadati</taxon>
        <taxon>Pseudomonadota</taxon>
        <taxon>Betaproteobacteria</taxon>
        <taxon>Burkholderiales</taxon>
        <taxon>Comamonadaceae</taxon>
        <taxon>Hydrogenophaga</taxon>
    </lineage>
</organism>
<dbReference type="EMBL" id="JAVDWU010000001">
    <property type="protein sequence ID" value="MDR7148319.1"/>
    <property type="molecule type" value="Genomic_DNA"/>
</dbReference>
<feature type="transmembrane region" description="Helical" evidence="16">
    <location>
        <begin position="13"/>
        <end position="30"/>
    </location>
</feature>
<dbReference type="EC" id="2.7.1.166" evidence="15"/>
<keyword evidence="8 15" id="KW-0418">Kinase</keyword>
<keyword evidence="6 15" id="KW-0808">Transferase</keyword>
<comment type="subcellular location">
    <subcellularLocation>
        <location evidence="1 15">Cell inner membrane</location>
        <topology evidence="1 15">Peripheral membrane protein</topology>
        <orientation evidence="1 15">Cytoplasmic side</orientation>
    </subcellularLocation>
</comment>
<evidence type="ECO:0000256" key="12">
    <source>
        <dbReference type="ARBA" id="ARBA00029511"/>
    </source>
</evidence>
<keyword evidence="10 15" id="KW-0448">Lipopolysaccharide biosynthesis</keyword>
<evidence type="ECO:0000256" key="11">
    <source>
        <dbReference type="ARBA" id="ARBA00023136"/>
    </source>
</evidence>
<feature type="domain" description="3-deoxy-D-manno-octulosonic-acid transferase N-terminal" evidence="17">
    <location>
        <begin position="39"/>
        <end position="216"/>
    </location>
</feature>
<evidence type="ECO:0000256" key="7">
    <source>
        <dbReference type="ARBA" id="ARBA00022741"/>
    </source>
</evidence>
<dbReference type="InterPro" id="IPR007507">
    <property type="entry name" value="Glycos_transf_N"/>
</dbReference>
<dbReference type="HAMAP" id="MF_00521">
    <property type="entry name" value="KDO_kinase"/>
    <property type="match status" value="1"/>
</dbReference>
<dbReference type="SUPFAM" id="SSF53756">
    <property type="entry name" value="UDP-Glycosyltransferase/glycogen phosphorylase"/>
    <property type="match status" value="1"/>
</dbReference>
<dbReference type="Gene3D" id="3.40.50.2000">
    <property type="entry name" value="Glycogen Phosphorylase B"/>
    <property type="match status" value="1"/>
</dbReference>
<dbReference type="PANTHER" id="PTHR42755:SF1">
    <property type="entry name" value="3-DEOXY-D-MANNO-OCTULOSONIC ACID TRANSFERASE, MITOCHONDRIAL-RELATED"/>
    <property type="match status" value="1"/>
</dbReference>